<comment type="caution">
    <text evidence="1">The sequence shown here is derived from an EMBL/GenBank/DDBJ whole genome shotgun (WGS) entry which is preliminary data.</text>
</comment>
<evidence type="ECO:0000313" key="2">
    <source>
        <dbReference type="Proteomes" id="UP000886653"/>
    </source>
</evidence>
<dbReference type="AlphaFoldDB" id="A0A9P6NLV9"/>
<evidence type="ECO:0000313" key="1">
    <source>
        <dbReference type="EMBL" id="KAG0145925.1"/>
    </source>
</evidence>
<keyword evidence="2" id="KW-1185">Reference proteome</keyword>
<accession>A0A9P6NLV9</accession>
<proteinExistence type="predicted"/>
<gene>
    <name evidence="1" type="ORF">CROQUDRAFT_658035</name>
</gene>
<sequence length="55" mass="6429">MRYLEVDKNDGMVYINNCQAGPVNSIPQRSFKSIVNVIYLNLNRKDMISRILRAR</sequence>
<name>A0A9P6NLV9_9BASI</name>
<dbReference type="EMBL" id="MU167268">
    <property type="protein sequence ID" value="KAG0145925.1"/>
    <property type="molecule type" value="Genomic_DNA"/>
</dbReference>
<protein>
    <submittedName>
        <fullName evidence="1">Uncharacterized protein</fullName>
    </submittedName>
</protein>
<reference evidence="1" key="1">
    <citation type="submission" date="2013-11" db="EMBL/GenBank/DDBJ databases">
        <title>Genome sequence of the fusiform rust pathogen reveals effectors for host alternation and coevolution with pine.</title>
        <authorList>
            <consortium name="DOE Joint Genome Institute"/>
            <person name="Smith K."/>
            <person name="Pendleton A."/>
            <person name="Kubisiak T."/>
            <person name="Anderson C."/>
            <person name="Salamov A."/>
            <person name="Aerts A."/>
            <person name="Riley R."/>
            <person name="Clum A."/>
            <person name="Lindquist E."/>
            <person name="Ence D."/>
            <person name="Campbell M."/>
            <person name="Kronenberg Z."/>
            <person name="Feau N."/>
            <person name="Dhillon B."/>
            <person name="Hamelin R."/>
            <person name="Burleigh J."/>
            <person name="Smith J."/>
            <person name="Yandell M."/>
            <person name="Nelson C."/>
            <person name="Grigoriev I."/>
            <person name="Davis J."/>
        </authorList>
    </citation>
    <scope>NUCLEOTIDE SEQUENCE</scope>
    <source>
        <strain evidence="1">G11</strain>
    </source>
</reference>
<organism evidence="1 2">
    <name type="scientific">Cronartium quercuum f. sp. fusiforme G11</name>
    <dbReference type="NCBI Taxonomy" id="708437"/>
    <lineage>
        <taxon>Eukaryota</taxon>
        <taxon>Fungi</taxon>
        <taxon>Dikarya</taxon>
        <taxon>Basidiomycota</taxon>
        <taxon>Pucciniomycotina</taxon>
        <taxon>Pucciniomycetes</taxon>
        <taxon>Pucciniales</taxon>
        <taxon>Coleosporiaceae</taxon>
        <taxon>Cronartium</taxon>
    </lineage>
</organism>
<dbReference type="Proteomes" id="UP000886653">
    <property type="component" value="Unassembled WGS sequence"/>
</dbReference>